<dbReference type="SMART" id="SM00905">
    <property type="entry name" value="FolB"/>
    <property type="match status" value="1"/>
</dbReference>
<dbReference type="InterPro" id="IPR006157">
    <property type="entry name" value="FolB_dom"/>
</dbReference>
<dbReference type="InterPro" id="IPR043133">
    <property type="entry name" value="GTP-CH-I_C/QueF"/>
</dbReference>
<dbReference type="SUPFAM" id="SSF55620">
    <property type="entry name" value="Tetrahydrobiopterin biosynthesis enzymes-like"/>
    <property type="match status" value="1"/>
</dbReference>
<dbReference type="NCBIfam" id="TIGR00525">
    <property type="entry name" value="folB"/>
    <property type="match status" value="1"/>
</dbReference>
<comment type="pathway">
    <text evidence="2 6">Cofactor biosynthesis; tetrahydrofolate biosynthesis; 2-amino-4-hydroxy-6-hydroxymethyl-7,8-dihydropteridine diphosphate from 7,8-dihydroneopterin triphosphate: step 3/4.</text>
</comment>
<dbReference type="EMBL" id="JALPRY010000027">
    <property type="protein sequence ID" value="MCK8782373.1"/>
    <property type="molecule type" value="Genomic_DNA"/>
</dbReference>
<evidence type="ECO:0000313" key="9">
    <source>
        <dbReference type="Proteomes" id="UP001202827"/>
    </source>
</evidence>
<dbReference type="RefSeq" id="WP_248684675.1">
    <property type="nucleotide sequence ID" value="NZ_JALPRY010000027.1"/>
</dbReference>
<evidence type="ECO:0000256" key="2">
    <source>
        <dbReference type="ARBA" id="ARBA00005013"/>
    </source>
</evidence>
<proteinExistence type="inferred from homology"/>
<sequence>MGTYTITLKNCAFFGRHGVLDEEARLGQRFLIDVVMMVEAEDALTNDSVESTVHYGEAYAIVEQIVTGTRRNLIETLAKDIGKALCVWSPQIRRVEVAVRKPSVPIAGILDYAEVRVEHVA</sequence>
<keyword evidence="4 6" id="KW-0289">Folate biosynthesis</keyword>
<organism evidence="8 9">
    <name type="scientific">Neorhizobium turbinariae</name>
    <dbReference type="NCBI Taxonomy" id="2937795"/>
    <lineage>
        <taxon>Bacteria</taxon>
        <taxon>Pseudomonadati</taxon>
        <taxon>Pseudomonadota</taxon>
        <taxon>Alphaproteobacteria</taxon>
        <taxon>Hyphomicrobiales</taxon>
        <taxon>Rhizobiaceae</taxon>
        <taxon>Rhizobium/Agrobacterium group</taxon>
        <taxon>Neorhizobium</taxon>
    </lineage>
</organism>
<evidence type="ECO:0000256" key="6">
    <source>
        <dbReference type="RuleBase" id="RU362079"/>
    </source>
</evidence>
<accession>A0ABT0IWX4</accession>
<reference evidence="8 9" key="1">
    <citation type="submission" date="2022-04" db="EMBL/GenBank/DDBJ databases">
        <title>Rhizobium coralii sp. nov., isolated from coral Turbinaria peltata.</title>
        <authorList>
            <person name="Sun H."/>
        </authorList>
    </citation>
    <scope>NUCLEOTIDE SEQUENCE [LARGE SCALE GENOMIC DNA]</scope>
    <source>
        <strain evidence="8 9">NTR19</strain>
    </source>
</reference>
<keyword evidence="9" id="KW-1185">Reference proteome</keyword>
<evidence type="ECO:0000256" key="1">
    <source>
        <dbReference type="ARBA" id="ARBA00001353"/>
    </source>
</evidence>
<evidence type="ECO:0000313" key="8">
    <source>
        <dbReference type="EMBL" id="MCK8782373.1"/>
    </source>
</evidence>
<comment type="similarity">
    <text evidence="3 6">Belongs to the DHNA family.</text>
</comment>
<name>A0ABT0IWX4_9HYPH</name>
<dbReference type="GO" id="GO:0004150">
    <property type="term" value="F:dihydroneopterin aldolase activity"/>
    <property type="evidence" value="ECO:0007669"/>
    <property type="project" value="UniProtKB-EC"/>
</dbReference>
<feature type="domain" description="Dihydroneopterin aldolase/epimerase" evidence="7">
    <location>
        <begin position="6"/>
        <end position="119"/>
    </location>
</feature>
<dbReference type="Gene3D" id="3.30.1130.10">
    <property type="match status" value="1"/>
</dbReference>
<evidence type="ECO:0000259" key="7">
    <source>
        <dbReference type="SMART" id="SM00905"/>
    </source>
</evidence>
<comment type="caution">
    <text evidence="8">The sequence shown here is derived from an EMBL/GenBank/DDBJ whole genome shotgun (WGS) entry which is preliminary data.</text>
</comment>
<comment type="catalytic activity">
    <reaction evidence="1 6">
        <text>7,8-dihydroneopterin = 6-hydroxymethyl-7,8-dihydropterin + glycolaldehyde</text>
        <dbReference type="Rhea" id="RHEA:10540"/>
        <dbReference type="ChEBI" id="CHEBI:17001"/>
        <dbReference type="ChEBI" id="CHEBI:17071"/>
        <dbReference type="ChEBI" id="CHEBI:44841"/>
        <dbReference type="EC" id="4.1.2.25"/>
    </reaction>
</comment>
<dbReference type="NCBIfam" id="TIGR00526">
    <property type="entry name" value="folB_dom"/>
    <property type="match status" value="1"/>
</dbReference>
<evidence type="ECO:0000256" key="5">
    <source>
        <dbReference type="ARBA" id="ARBA00023239"/>
    </source>
</evidence>
<keyword evidence="5 6" id="KW-0456">Lyase</keyword>
<dbReference type="Proteomes" id="UP001202827">
    <property type="component" value="Unassembled WGS sequence"/>
</dbReference>
<dbReference type="Pfam" id="PF02152">
    <property type="entry name" value="FolB"/>
    <property type="match status" value="1"/>
</dbReference>
<evidence type="ECO:0000256" key="3">
    <source>
        <dbReference type="ARBA" id="ARBA00005708"/>
    </source>
</evidence>
<dbReference type="CDD" id="cd00534">
    <property type="entry name" value="DHNA_DHNTPE"/>
    <property type="match status" value="1"/>
</dbReference>
<comment type="function">
    <text evidence="6">Catalyzes the conversion of 7,8-dihydroneopterin to 6-hydroxymethyl-7,8-dihydropterin.</text>
</comment>
<dbReference type="EC" id="4.1.2.25" evidence="6"/>
<gene>
    <name evidence="8" type="primary">folB</name>
    <name evidence="8" type="ORF">M0654_20560</name>
</gene>
<protein>
    <recommendedName>
        <fullName evidence="6">7,8-dihydroneopterin aldolase</fullName>
        <ecNumber evidence="6">4.1.2.25</ecNumber>
    </recommendedName>
</protein>
<dbReference type="PANTHER" id="PTHR42844">
    <property type="entry name" value="DIHYDRONEOPTERIN ALDOLASE 1-RELATED"/>
    <property type="match status" value="1"/>
</dbReference>
<evidence type="ECO:0000256" key="4">
    <source>
        <dbReference type="ARBA" id="ARBA00022909"/>
    </source>
</evidence>
<dbReference type="InterPro" id="IPR006156">
    <property type="entry name" value="Dihydroneopterin_aldolase"/>
</dbReference>
<dbReference type="PANTHER" id="PTHR42844:SF1">
    <property type="entry name" value="DIHYDRONEOPTERIN ALDOLASE 1-RELATED"/>
    <property type="match status" value="1"/>
</dbReference>